<evidence type="ECO:0000259" key="2">
    <source>
        <dbReference type="Pfam" id="PF01370"/>
    </source>
</evidence>
<dbReference type="PANTHER" id="PTHR43000">
    <property type="entry name" value="DTDP-D-GLUCOSE 4,6-DEHYDRATASE-RELATED"/>
    <property type="match status" value="1"/>
</dbReference>
<protein>
    <submittedName>
        <fullName evidence="3">Nucleoside-diphosphate-sugar epimerase</fullName>
    </submittedName>
</protein>
<dbReference type="AlphaFoldDB" id="A0A7W9LY23"/>
<comment type="similarity">
    <text evidence="1">Belongs to the NAD(P)-dependent epimerase/dehydratase family.</text>
</comment>
<dbReference type="Pfam" id="PF01370">
    <property type="entry name" value="Epimerase"/>
    <property type="match status" value="1"/>
</dbReference>
<gene>
    <name evidence="3" type="ORF">F4560_000031</name>
</gene>
<name>A0A7W9LY23_9PSEU</name>
<dbReference type="Gene3D" id="3.90.25.10">
    <property type="entry name" value="UDP-galactose 4-epimerase, domain 1"/>
    <property type="match status" value="1"/>
</dbReference>
<dbReference type="Proteomes" id="UP000552097">
    <property type="component" value="Unassembled WGS sequence"/>
</dbReference>
<organism evidence="3 4">
    <name type="scientific">Saccharothrix ecbatanensis</name>
    <dbReference type="NCBI Taxonomy" id="1105145"/>
    <lineage>
        <taxon>Bacteria</taxon>
        <taxon>Bacillati</taxon>
        <taxon>Actinomycetota</taxon>
        <taxon>Actinomycetes</taxon>
        <taxon>Pseudonocardiales</taxon>
        <taxon>Pseudonocardiaceae</taxon>
        <taxon>Saccharothrix</taxon>
    </lineage>
</organism>
<dbReference type="EMBL" id="JACHMO010000001">
    <property type="protein sequence ID" value="MBB5800263.1"/>
    <property type="molecule type" value="Genomic_DNA"/>
</dbReference>
<evidence type="ECO:0000256" key="1">
    <source>
        <dbReference type="ARBA" id="ARBA00007637"/>
    </source>
</evidence>
<feature type="domain" description="NAD-dependent epimerase/dehydratase" evidence="2">
    <location>
        <begin position="4"/>
        <end position="208"/>
    </location>
</feature>
<sequence>MKSVVTGGSGFLGSTIAQLLLEQGHEVVVVDLLPPGSKGLHVDCRFVQGDVRNRELLAELFDGADEVFHLAGVLGTAELQESQELAIDVNIKGTVAVFETAVEHGVPRVFYPGKPNVWLNTYSITKYAAEQFARMSNLEHPDTKICSLRYYNAYGPGQALHPIRKIVPAFAAQAMRGLPLEVFGDGEQIVDMIYSRDLADLTIKFTRQCITDVVPDCGSGVGKTVNEVAALVNEHFGNNAGIKYLPMRSGETPRAVLTANLTELTTNFGLYDHSNYEESMKTTLEWYTDLSPSVLDEAARFYSWESARRPE</sequence>
<evidence type="ECO:0000313" key="4">
    <source>
        <dbReference type="Proteomes" id="UP000552097"/>
    </source>
</evidence>
<comment type="caution">
    <text evidence="3">The sequence shown here is derived from an EMBL/GenBank/DDBJ whole genome shotgun (WGS) entry which is preliminary data.</text>
</comment>
<dbReference type="InterPro" id="IPR036291">
    <property type="entry name" value="NAD(P)-bd_dom_sf"/>
</dbReference>
<evidence type="ECO:0000313" key="3">
    <source>
        <dbReference type="EMBL" id="MBB5800263.1"/>
    </source>
</evidence>
<accession>A0A7W9LY23</accession>
<dbReference type="RefSeq" id="WP_184914483.1">
    <property type="nucleotide sequence ID" value="NZ_JACHMO010000001.1"/>
</dbReference>
<dbReference type="Gene3D" id="3.40.50.720">
    <property type="entry name" value="NAD(P)-binding Rossmann-like Domain"/>
    <property type="match status" value="2"/>
</dbReference>
<reference evidence="3 4" key="1">
    <citation type="submission" date="2020-08" db="EMBL/GenBank/DDBJ databases">
        <title>Sequencing the genomes of 1000 actinobacteria strains.</title>
        <authorList>
            <person name="Klenk H.-P."/>
        </authorList>
    </citation>
    <scope>NUCLEOTIDE SEQUENCE [LARGE SCALE GENOMIC DNA]</scope>
    <source>
        <strain evidence="3 4">DSM 45486</strain>
    </source>
</reference>
<proteinExistence type="inferred from homology"/>
<keyword evidence="4" id="KW-1185">Reference proteome</keyword>
<dbReference type="SUPFAM" id="SSF51735">
    <property type="entry name" value="NAD(P)-binding Rossmann-fold domains"/>
    <property type="match status" value="1"/>
</dbReference>
<dbReference type="InterPro" id="IPR001509">
    <property type="entry name" value="Epimerase_deHydtase"/>
</dbReference>